<dbReference type="Proteomes" id="UP000030745">
    <property type="component" value="Unassembled WGS sequence"/>
</dbReference>
<dbReference type="VEuPathDB" id="FungiDB:SPRG_02133"/>
<dbReference type="AlphaFoldDB" id="A0A067CRK1"/>
<dbReference type="PANTHER" id="PTHR46512:SF1">
    <property type="entry name" value="PEPTIDYLPROLYL ISOMERASE"/>
    <property type="match status" value="1"/>
</dbReference>
<dbReference type="STRING" id="695850.A0A067CRK1"/>
<organism evidence="2 3">
    <name type="scientific">Saprolegnia parasitica (strain CBS 223.65)</name>
    <dbReference type="NCBI Taxonomy" id="695850"/>
    <lineage>
        <taxon>Eukaryota</taxon>
        <taxon>Sar</taxon>
        <taxon>Stramenopiles</taxon>
        <taxon>Oomycota</taxon>
        <taxon>Saprolegniomycetes</taxon>
        <taxon>Saprolegniales</taxon>
        <taxon>Saprolegniaceae</taxon>
        <taxon>Saprolegnia</taxon>
    </lineage>
</organism>
<keyword evidence="1" id="KW-0802">TPR repeat</keyword>
<evidence type="ECO:0000256" key="1">
    <source>
        <dbReference type="PROSITE-ProRule" id="PRU00339"/>
    </source>
</evidence>
<dbReference type="RefSeq" id="XP_012196074.1">
    <property type="nucleotide sequence ID" value="XM_012340684.1"/>
</dbReference>
<dbReference type="EMBL" id="KK583193">
    <property type="protein sequence ID" value="KDO33324.1"/>
    <property type="molecule type" value="Genomic_DNA"/>
</dbReference>
<dbReference type="Gene3D" id="1.25.40.10">
    <property type="entry name" value="Tetratricopeptide repeat domain"/>
    <property type="match status" value="1"/>
</dbReference>
<name>A0A067CRK1_SAPPC</name>
<sequence>MACGLSPEMAAMLAQMSKEKERDVHMSSEELAATVEYNKKVQDRYNEVQAKQAASAGYDWTRPYEKWEAWEDPEDLAAKERAAREKAEHAAMRQSCNHDHSAEQKLMDMTTVAKMDKCDHFRRLGNRFFAHAQYQRAAYHYHRALIYFEYMFSDTDAEQAEMDALKKRILLNFALCRLKTRHLDQALHHATLALKLDDANVKAKYIRAVVYRMQDHFDDAQHELDAAIALSPNDAALTQELRTLLAKKAAYRVKSKQLGAAMFQTGQPRARVASRSASLFQDTSLQRALDLELRPATGAMINEIESWRPSASGSVAMTALLAQLSGDNDIDATLLVSPTA</sequence>
<dbReference type="InterPro" id="IPR011990">
    <property type="entry name" value="TPR-like_helical_dom_sf"/>
</dbReference>
<dbReference type="GO" id="GO:0005740">
    <property type="term" value="C:mitochondrial envelope"/>
    <property type="evidence" value="ECO:0007669"/>
    <property type="project" value="TreeGrafter"/>
</dbReference>
<dbReference type="KEGG" id="spar:SPRG_02133"/>
<gene>
    <name evidence="2" type="ORF">SPRG_02133</name>
</gene>
<feature type="repeat" description="TPR" evidence="1">
    <location>
        <begin position="201"/>
        <end position="234"/>
    </location>
</feature>
<dbReference type="PANTHER" id="PTHR46512">
    <property type="entry name" value="PEPTIDYLPROLYL ISOMERASE"/>
    <property type="match status" value="1"/>
</dbReference>
<evidence type="ECO:0000313" key="3">
    <source>
        <dbReference type="Proteomes" id="UP000030745"/>
    </source>
</evidence>
<dbReference type="OMA" id="QIACTHD"/>
<dbReference type="InterPro" id="IPR019734">
    <property type="entry name" value="TPR_rpt"/>
</dbReference>
<evidence type="ECO:0000313" key="2">
    <source>
        <dbReference type="EMBL" id="KDO33324.1"/>
    </source>
</evidence>
<proteinExistence type="predicted"/>
<dbReference type="GO" id="GO:0012505">
    <property type="term" value="C:endomembrane system"/>
    <property type="evidence" value="ECO:0007669"/>
    <property type="project" value="TreeGrafter"/>
</dbReference>
<dbReference type="OrthoDB" id="2423701at2759"/>
<protein>
    <submittedName>
        <fullName evidence="2">Uncharacterized protein</fullName>
    </submittedName>
</protein>
<accession>A0A067CRK1</accession>
<dbReference type="SUPFAM" id="SSF48452">
    <property type="entry name" value="TPR-like"/>
    <property type="match status" value="1"/>
</dbReference>
<dbReference type="PROSITE" id="PS50005">
    <property type="entry name" value="TPR"/>
    <property type="match status" value="1"/>
</dbReference>
<keyword evidence="3" id="KW-1185">Reference proteome</keyword>
<reference evidence="2 3" key="1">
    <citation type="journal article" date="2013" name="PLoS Genet.">
        <title>Distinctive expansion of potential virulence genes in the genome of the oomycete fish pathogen Saprolegnia parasitica.</title>
        <authorList>
            <person name="Jiang R.H."/>
            <person name="de Bruijn I."/>
            <person name="Haas B.J."/>
            <person name="Belmonte R."/>
            <person name="Lobach L."/>
            <person name="Christie J."/>
            <person name="van den Ackerveken G."/>
            <person name="Bottin A."/>
            <person name="Bulone V."/>
            <person name="Diaz-Moreno S.M."/>
            <person name="Dumas B."/>
            <person name="Fan L."/>
            <person name="Gaulin E."/>
            <person name="Govers F."/>
            <person name="Grenville-Briggs L.J."/>
            <person name="Horner N.R."/>
            <person name="Levin J.Z."/>
            <person name="Mammella M."/>
            <person name="Meijer H.J."/>
            <person name="Morris P."/>
            <person name="Nusbaum C."/>
            <person name="Oome S."/>
            <person name="Phillips A.J."/>
            <person name="van Rooyen D."/>
            <person name="Rzeszutek E."/>
            <person name="Saraiva M."/>
            <person name="Secombes C.J."/>
            <person name="Seidl M.F."/>
            <person name="Snel B."/>
            <person name="Stassen J.H."/>
            <person name="Sykes S."/>
            <person name="Tripathy S."/>
            <person name="van den Berg H."/>
            <person name="Vega-Arreguin J.C."/>
            <person name="Wawra S."/>
            <person name="Young S.K."/>
            <person name="Zeng Q."/>
            <person name="Dieguez-Uribeondo J."/>
            <person name="Russ C."/>
            <person name="Tyler B.M."/>
            <person name="van West P."/>
        </authorList>
    </citation>
    <scope>NUCLEOTIDE SEQUENCE [LARGE SCALE GENOMIC DNA]</scope>
    <source>
        <strain evidence="2 3">CBS 223.65</strain>
    </source>
</reference>
<dbReference type="GeneID" id="24124696"/>
<dbReference type="SMART" id="SM00028">
    <property type="entry name" value="TPR"/>
    <property type="match status" value="3"/>
</dbReference>
<dbReference type="GO" id="GO:0044183">
    <property type="term" value="F:protein folding chaperone"/>
    <property type="evidence" value="ECO:0007669"/>
    <property type="project" value="TreeGrafter"/>
</dbReference>
<dbReference type="InterPro" id="IPR050754">
    <property type="entry name" value="FKBP4/5/8-like"/>
</dbReference>
<dbReference type="GO" id="GO:0005829">
    <property type="term" value="C:cytosol"/>
    <property type="evidence" value="ECO:0007669"/>
    <property type="project" value="TreeGrafter"/>
</dbReference>
<dbReference type="GO" id="GO:0016020">
    <property type="term" value="C:membrane"/>
    <property type="evidence" value="ECO:0007669"/>
    <property type="project" value="TreeGrafter"/>
</dbReference>